<gene>
    <name evidence="1" type="ORF">SAMN04489793_3039</name>
</gene>
<dbReference type="AlphaFoldDB" id="A0A1H4UUC2"/>
<organism evidence="1 2">
    <name type="scientific">Tsukamurella tyrosinosolvens</name>
    <dbReference type="NCBI Taxonomy" id="57704"/>
    <lineage>
        <taxon>Bacteria</taxon>
        <taxon>Bacillati</taxon>
        <taxon>Actinomycetota</taxon>
        <taxon>Actinomycetes</taxon>
        <taxon>Mycobacteriales</taxon>
        <taxon>Tsukamurellaceae</taxon>
        <taxon>Tsukamurella</taxon>
    </lineage>
</organism>
<evidence type="ECO:0000313" key="2">
    <source>
        <dbReference type="Proteomes" id="UP000182241"/>
    </source>
</evidence>
<dbReference type="EMBL" id="FNSA01000003">
    <property type="protein sequence ID" value="SEC72335.1"/>
    <property type="molecule type" value="Genomic_DNA"/>
</dbReference>
<proteinExistence type="predicted"/>
<accession>A0A1H4UUC2</accession>
<reference evidence="2" key="1">
    <citation type="submission" date="2016-10" db="EMBL/GenBank/DDBJ databases">
        <authorList>
            <person name="Varghese N."/>
            <person name="Submissions S."/>
        </authorList>
    </citation>
    <scope>NUCLEOTIDE SEQUENCE [LARGE SCALE GENOMIC DNA]</scope>
    <source>
        <strain evidence="2">DSM 44234</strain>
    </source>
</reference>
<name>A0A1H4UUC2_TSUTY</name>
<evidence type="ECO:0000313" key="1">
    <source>
        <dbReference type="EMBL" id="SEC72335.1"/>
    </source>
</evidence>
<dbReference type="RefSeq" id="WP_068740176.1">
    <property type="nucleotide sequence ID" value="NZ_FNSA01000003.1"/>
</dbReference>
<keyword evidence="2" id="KW-1185">Reference proteome</keyword>
<dbReference type="STRING" id="57704.SAMN04489793_3039"/>
<sequence>MATEVPLTYALARKNGGEDWVRRDGDGNEVASGTIAEADGGYVNLHFDRGGWTNTCHFDDIFLVVYDD</sequence>
<protein>
    <submittedName>
        <fullName evidence="1">Uncharacterized protein</fullName>
    </submittedName>
</protein>
<dbReference type="Proteomes" id="UP000182241">
    <property type="component" value="Unassembled WGS sequence"/>
</dbReference>